<accession>V5EXM3</accession>
<dbReference type="STRING" id="1365824.V5EXM3"/>
<protein>
    <recommendedName>
        <fullName evidence="3">AB hydrolase-1 domain-containing protein</fullName>
    </recommendedName>
</protein>
<feature type="domain" description="AB hydrolase-1" evidence="3">
    <location>
        <begin position="50"/>
        <end position="299"/>
    </location>
</feature>
<dbReference type="OrthoDB" id="2498029at2759"/>
<dbReference type="Proteomes" id="UP000019377">
    <property type="component" value="Unassembled WGS sequence"/>
</dbReference>
<name>V5EXM3_KALBG</name>
<dbReference type="InterPro" id="IPR000073">
    <property type="entry name" value="AB_hydrolase_1"/>
</dbReference>
<dbReference type="OMA" id="RHYPCDH"/>
<dbReference type="PANTHER" id="PTHR22946">
    <property type="entry name" value="DIENELACTONE HYDROLASE DOMAIN-CONTAINING PROTEIN-RELATED"/>
    <property type="match status" value="1"/>
</dbReference>
<dbReference type="Gene3D" id="3.40.50.1820">
    <property type="entry name" value="alpha/beta hydrolase"/>
    <property type="match status" value="1"/>
</dbReference>
<keyword evidence="1" id="KW-0378">Hydrolase</keyword>
<dbReference type="eggNOG" id="ENOG502RYKB">
    <property type="taxonomic scope" value="Eukaryota"/>
</dbReference>
<organism evidence="4 5">
    <name type="scientific">Kalmanozyma brasiliensis (strain GHG001)</name>
    <name type="common">Yeast</name>
    <name type="synonym">Pseudozyma brasiliensis</name>
    <dbReference type="NCBI Taxonomy" id="1365824"/>
    <lineage>
        <taxon>Eukaryota</taxon>
        <taxon>Fungi</taxon>
        <taxon>Dikarya</taxon>
        <taxon>Basidiomycota</taxon>
        <taxon>Ustilaginomycotina</taxon>
        <taxon>Ustilaginomycetes</taxon>
        <taxon>Ustilaginales</taxon>
        <taxon>Ustilaginaceae</taxon>
        <taxon>Kalmanozyma</taxon>
    </lineage>
</organism>
<gene>
    <name evidence="4" type="ORF">PSEUBRA_SCAF21g03477</name>
</gene>
<evidence type="ECO:0000313" key="5">
    <source>
        <dbReference type="Proteomes" id="UP000019377"/>
    </source>
</evidence>
<dbReference type="InterPro" id="IPR029058">
    <property type="entry name" value="AB_hydrolase_fold"/>
</dbReference>
<evidence type="ECO:0000259" key="3">
    <source>
        <dbReference type="Pfam" id="PF00561"/>
    </source>
</evidence>
<dbReference type="SUPFAM" id="SSF53474">
    <property type="entry name" value="alpha/beta-Hydrolases"/>
    <property type="match status" value="1"/>
</dbReference>
<evidence type="ECO:0000256" key="2">
    <source>
        <dbReference type="ARBA" id="ARBA00038115"/>
    </source>
</evidence>
<sequence length="317" mass="34491">MASSTSASRRENITFASGDDVCAGWLYRPTAPPLAPAYGSIPSSRKSKYPAVVLGHGIGGIKEFQLDAYSERFAELGIICVAFDYRHFGESGGQPRQLLDIGLQQQDWRAAIRYTKQLEEVDETRVGLFGSSFGGGHVIHTSSEDHTIKAVIAQCPFTSGFHSAQTVGVLPLFKLAGLGIWDLVSKATGYGVIPVPLAGKPGEAALMNTPDAMDYEKIIPPFYLAQKDKLGWVAARFALNIGFYNPGWKTADIQCPILFGVCGKDSVAPPGPTIRYAANALHGEVKVYDDMGHFDCYVGEPFEIVTKDYCDFLRRNL</sequence>
<comment type="similarity">
    <text evidence="2">Belongs to the AB hydrolase superfamily. FUS2 hydrolase family.</text>
</comment>
<evidence type="ECO:0000313" key="4">
    <source>
        <dbReference type="EMBL" id="EST07259.1"/>
    </source>
</evidence>
<dbReference type="HOGENOM" id="CLU_048587_1_0_1"/>
<keyword evidence="5" id="KW-1185">Reference proteome</keyword>
<dbReference type="InterPro" id="IPR050261">
    <property type="entry name" value="FrsA_esterase"/>
</dbReference>
<reference evidence="5" key="1">
    <citation type="journal article" date="2013" name="Genome Announc.">
        <title>Draft genome sequence of Pseudozyma brasiliensis sp. nov. strain GHG001, a high producer of endo-1,4-xylanase isolated from an insect pest of sugarcane.</title>
        <authorList>
            <person name="Oliveira J.V.D.C."/>
            <person name="dos Santos R.A.C."/>
            <person name="Borges T.A."/>
            <person name="Riano-Pachon D.M."/>
            <person name="Goldman G.H."/>
        </authorList>
    </citation>
    <scope>NUCLEOTIDE SEQUENCE [LARGE SCALE GENOMIC DNA]</scope>
    <source>
        <strain evidence="5">GHG001</strain>
    </source>
</reference>
<dbReference type="RefSeq" id="XP_016292248.1">
    <property type="nucleotide sequence ID" value="XM_016436521.1"/>
</dbReference>
<proteinExistence type="inferred from homology"/>
<dbReference type="Pfam" id="PF00561">
    <property type="entry name" value="Abhydrolase_1"/>
    <property type="match status" value="1"/>
</dbReference>
<dbReference type="EMBL" id="KI545864">
    <property type="protein sequence ID" value="EST07259.1"/>
    <property type="molecule type" value="Genomic_DNA"/>
</dbReference>
<dbReference type="AlphaFoldDB" id="V5EXM3"/>
<evidence type="ECO:0000256" key="1">
    <source>
        <dbReference type="ARBA" id="ARBA00022801"/>
    </source>
</evidence>
<dbReference type="PANTHER" id="PTHR22946:SF9">
    <property type="entry name" value="POLYKETIDE TRANSFERASE AF380"/>
    <property type="match status" value="1"/>
</dbReference>
<dbReference type="GO" id="GO:0016788">
    <property type="term" value="F:hydrolase activity, acting on ester bonds"/>
    <property type="evidence" value="ECO:0007669"/>
    <property type="project" value="UniProtKB-ARBA"/>
</dbReference>
<dbReference type="GeneID" id="27419159"/>